<accession>A0ABN9M4M3</accession>
<evidence type="ECO:0000313" key="3">
    <source>
        <dbReference type="EMBL" id="CAJ0957771.1"/>
    </source>
</evidence>
<keyword evidence="1" id="KW-0344">Guanine-nucleotide releasing factor</keyword>
<dbReference type="InterPro" id="IPR005112">
    <property type="entry name" value="dDENN_dom"/>
</dbReference>
<dbReference type="PANTHER" id="PTHR12296:SF16">
    <property type="entry name" value="C-MYC PROMOTER-BINDING PROTEIN"/>
    <property type="match status" value="1"/>
</dbReference>
<dbReference type="EMBL" id="CAUEEQ010044135">
    <property type="protein sequence ID" value="CAJ0957771.1"/>
    <property type="molecule type" value="Genomic_DNA"/>
</dbReference>
<feature type="domain" description="UDENN" evidence="2">
    <location>
        <begin position="1"/>
        <end position="274"/>
    </location>
</feature>
<dbReference type="Gene3D" id="3.40.50.11500">
    <property type="match status" value="1"/>
</dbReference>
<dbReference type="PROSITE" id="PS50211">
    <property type="entry name" value="DENN"/>
    <property type="match status" value="1"/>
</dbReference>
<dbReference type="InterPro" id="IPR001194">
    <property type="entry name" value="cDENN_dom"/>
</dbReference>
<dbReference type="Proteomes" id="UP001176940">
    <property type="component" value="Unassembled WGS sequence"/>
</dbReference>
<evidence type="ECO:0000256" key="1">
    <source>
        <dbReference type="ARBA" id="ARBA00022658"/>
    </source>
</evidence>
<dbReference type="SMART" id="SM00801">
    <property type="entry name" value="dDENN"/>
    <property type="match status" value="1"/>
</dbReference>
<keyword evidence="4" id="KW-1185">Reference proteome</keyword>
<dbReference type="InterPro" id="IPR043153">
    <property type="entry name" value="DENN_C"/>
</dbReference>
<feature type="non-terminal residue" evidence="3">
    <location>
        <position position="299"/>
    </location>
</feature>
<dbReference type="Pfam" id="PF03455">
    <property type="entry name" value="dDENN"/>
    <property type="match status" value="1"/>
</dbReference>
<proteinExistence type="predicted"/>
<feature type="non-terminal residue" evidence="3">
    <location>
        <position position="1"/>
    </location>
</feature>
<protein>
    <recommendedName>
        <fullName evidence="2">UDENN domain-containing protein</fullName>
    </recommendedName>
</protein>
<dbReference type="InterPro" id="IPR051696">
    <property type="entry name" value="DENN_Domain_GEFs"/>
</dbReference>
<dbReference type="PANTHER" id="PTHR12296">
    <property type="entry name" value="DENN DOMAIN-CONTAINING PROTEIN 4"/>
    <property type="match status" value="1"/>
</dbReference>
<sequence>TSPTSCIKSHSLLHKGQEYWSSGGKFSTLLQNLGPENAVTLLVFAVTEHKILIHSLRPSVLTSVTEALVSMIFPFHWPCPYIPLCPLALADVLSAPCPFIVGIDSRYFDLYEPPPDVSCVDLDTNTISQMECKRNVSWKNLPKKACKNLLNTLSNLYQQLAELQQRPRDDALLELALNDCDFNAGKKLHQLDMEIQEAFLCFMASILKGYRAYLRPITQAPSETATDASSLFELQGFLKSRDRSHHKFYNMMTKTQMFIRFIEECSFVSDKDASLAFFDDCVEKLFSERNGAEKGAKQW</sequence>
<name>A0ABN9M4M3_9NEOB</name>
<evidence type="ECO:0000313" key="4">
    <source>
        <dbReference type="Proteomes" id="UP001176940"/>
    </source>
</evidence>
<organism evidence="3 4">
    <name type="scientific">Ranitomeya imitator</name>
    <name type="common">mimic poison frog</name>
    <dbReference type="NCBI Taxonomy" id="111125"/>
    <lineage>
        <taxon>Eukaryota</taxon>
        <taxon>Metazoa</taxon>
        <taxon>Chordata</taxon>
        <taxon>Craniata</taxon>
        <taxon>Vertebrata</taxon>
        <taxon>Euteleostomi</taxon>
        <taxon>Amphibia</taxon>
        <taxon>Batrachia</taxon>
        <taxon>Anura</taxon>
        <taxon>Neobatrachia</taxon>
        <taxon>Hyloidea</taxon>
        <taxon>Dendrobatidae</taxon>
        <taxon>Dendrobatinae</taxon>
        <taxon>Ranitomeya</taxon>
    </lineage>
</organism>
<gene>
    <name evidence="3" type="ORF">RIMI_LOCUS16054546</name>
</gene>
<dbReference type="Pfam" id="PF02141">
    <property type="entry name" value="DENN"/>
    <property type="match status" value="1"/>
</dbReference>
<dbReference type="SMART" id="SM00799">
    <property type="entry name" value="DENN"/>
    <property type="match status" value="1"/>
</dbReference>
<dbReference type="InterPro" id="IPR037516">
    <property type="entry name" value="Tripartite_DENN"/>
</dbReference>
<reference evidence="3" key="1">
    <citation type="submission" date="2023-07" db="EMBL/GenBank/DDBJ databases">
        <authorList>
            <person name="Stuckert A."/>
        </authorList>
    </citation>
    <scope>NUCLEOTIDE SEQUENCE</scope>
</reference>
<evidence type="ECO:0000259" key="2">
    <source>
        <dbReference type="PROSITE" id="PS50211"/>
    </source>
</evidence>
<comment type="caution">
    <text evidence="3">The sequence shown here is derived from an EMBL/GenBank/DDBJ whole genome shotgun (WGS) entry which is preliminary data.</text>
</comment>